<dbReference type="SUPFAM" id="SSF48371">
    <property type="entry name" value="ARM repeat"/>
    <property type="match status" value="1"/>
</dbReference>
<dbReference type="EMBL" id="PJQM01003550">
    <property type="protein sequence ID" value="RCH88288.1"/>
    <property type="molecule type" value="Genomic_DNA"/>
</dbReference>
<proteinExistence type="predicted"/>
<dbReference type="STRING" id="4846.A0A367JEC5"/>
<feature type="non-terminal residue" evidence="1">
    <location>
        <position position="65"/>
    </location>
</feature>
<dbReference type="AlphaFoldDB" id="A0A367JEC5"/>
<keyword evidence="2" id="KW-1185">Reference proteome</keyword>
<dbReference type="Proteomes" id="UP000253551">
    <property type="component" value="Unassembled WGS sequence"/>
</dbReference>
<reference evidence="1 2" key="1">
    <citation type="journal article" date="2018" name="G3 (Bethesda)">
        <title>Phylogenetic and Phylogenomic Definition of Rhizopus Species.</title>
        <authorList>
            <person name="Gryganskyi A.P."/>
            <person name="Golan J."/>
            <person name="Dolatabadi S."/>
            <person name="Mondo S."/>
            <person name="Robb S."/>
            <person name="Idnurm A."/>
            <person name="Muszewska A."/>
            <person name="Steczkiewicz K."/>
            <person name="Masonjones S."/>
            <person name="Liao H.L."/>
            <person name="Gajdeczka M.T."/>
            <person name="Anike F."/>
            <person name="Vuek A."/>
            <person name="Anishchenko I.M."/>
            <person name="Voigt K."/>
            <person name="de Hoog G.S."/>
            <person name="Smith M.E."/>
            <person name="Heitman J."/>
            <person name="Vilgalys R."/>
            <person name="Stajich J.E."/>
        </authorList>
    </citation>
    <scope>NUCLEOTIDE SEQUENCE [LARGE SCALE GENOMIC DNA]</scope>
    <source>
        <strain evidence="1 2">LSU 92-RS-03</strain>
    </source>
</reference>
<dbReference type="InterPro" id="IPR011989">
    <property type="entry name" value="ARM-like"/>
</dbReference>
<dbReference type="OrthoDB" id="27218at2759"/>
<organism evidence="1 2">
    <name type="scientific">Rhizopus stolonifer</name>
    <name type="common">Rhizopus nigricans</name>
    <dbReference type="NCBI Taxonomy" id="4846"/>
    <lineage>
        <taxon>Eukaryota</taxon>
        <taxon>Fungi</taxon>
        <taxon>Fungi incertae sedis</taxon>
        <taxon>Mucoromycota</taxon>
        <taxon>Mucoromycotina</taxon>
        <taxon>Mucoromycetes</taxon>
        <taxon>Mucorales</taxon>
        <taxon>Mucorineae</taxon>
        <taxon>Rhizopodaceae</taxon>
        <taxon>Rhizopus</taxon>
    </lineage>
</organism>
<gene>
    <name evidence="1" type="primary">CRM1_4</name>
    <name evidence="1" type="ORF">CU098_002543</name>
</gene>
<protein>
    <submittedName>
        <fullName evidence="1">Karyopherin transporter</fullName>
    </submittedName>
</protein>
<comment type="caution">
    <text evidence="1">The sequence shown here is derived from an EMBL/GenBank/DDBJ whole genome shotgun (WGS) entry which is preliminary data.</text>
</comment>
<dbReference type="InterPro" id="IPR016024">
    <property type="entry name" value="ARM-type_fold"/>
</dbReference>
<sequence length="65" mass="7290">MAEAILDFSKELDVALLDQVVMTFFTGSGSEQQLAQQILTQFQDHEEAWTRVDGILEKSSVSQTK</sequence>
<evidence type="ECO:0000313" key="2">
    <source>
        <dbReference type="Proteomes" id="UP000253551"/>
    </source>
</evidence>
<dbReference type="Gene3D" id="1.25.10.10">
    <property type="entry name" value="Leucine-rich Repeat Variant"/>
    <property type="match status" value="1"/>
</dbReference>
<name>A0A367JEC5_RHIST</name>
<accession>A0A367JEC5</accession>
<evidence type="ECO:0000313" key="1">
    <source>
        <dbReference type="EMBL" id="RCH88288.1"/>
    </source>
</evidence>